<accession>A0AAV4CK65</accession>
<feature type="non-terminal residue" evidence="2">
    <location>
        <position position="81"/>
    </location>
</feature>
<reference evidence="2 3" key="1">
    <citation type="journal article" date="2021" name="Elife">
        <title>Chloroplast acquisition without the gene transfer in kleptoplastic sea slugs, Plakobranchus ocellatus.</title>
        <authorList>
            <person name="Maeda T."/>
            <person name="Takahashi S."/>
            <person name="Yoshida T."/>
            <person name="Shimamura S."/>
            <person name="Takaki Y."/>
            <person name="Nagai Y."/>
            <person name="Toyoda A."/>
            <person name="Suzuki Y."/>
            <person name="Arimoto A."/>
            <person name="Ishii H."/>
            <person name="Satoh N."/>
            <person name="Nishiyama T."/>
            <person name="Hasebe M."/>
            <person name="Maruyama T."/>
            <person name="Minagawa J."/>
            <person name="Obokata J."/>
            <person name="Shigenobu S."/>
        </authorList>
    </citation>
    <scope>NUCLEOTIDE SEQUENCE [LARGE SCALE GENOMIC DNA]</scope>
</reference>
<name>A0AAV4CK65_9GAST</name>
<organism evidence="2 3">
    <name type="scientific">Plakobranchus ocellatus</name>
    <dbReference type="NCBI Taxonomy" id="259542"/>
    <lineage>
        <taxon>Eukaryota</taxon>
        <taxon>Metazoa</taxon>
        <taxon>Spiralia</taxon>
        <taxon>Lophotrochozoa</taxon>
        <taxon>Mollusca</taxon>
        <taxon>Gastropoda</taxon>
        <taxon>Heterobranchia</taxon>
        <taxon>Euthyneura</taxon>
        <taxon>Panpulmonata</taxon>
        <taxon>Sacoglossa</taxon>
        <taxon>Placobranchoidea</taxon>
        <taxon>Plakobranchidae</taxon>
        <taxon>Plakobranchus</taxon>
    </lineage>
</organism>
<evidence type="ECO:0000313" key="2">
    <source>
        <dbReference type="EMBL" id="GFO33244.1"/>
    </source>
</evidence>
<keyword evidence="3" id="KW-1185">Reference proteome</keyword>
<dbReference type="Proteomes" id="UP000735302">
    <property type="component" value="Unassembled WGS sequence"/>
</dbReference>
<protein>
    <submittedName>
        <fullName evidence="2">Uncharacterized protein</fullName>
    </submittedName>
</protein>
<gene>
    <name evidence="2" type="ORF">PoB_005974900</name>
</gene>
<evidence type="ECO:0000256" key="1">
    <source>
        <dbReference type="SAM" id="SignalP"/>
    </source>
</evidence>
<comment type="caution">
    <text evidence="2">The sequence shown here is derived from an EMBL/GenBank/DDBJ whole genome shotgun (WGS) entry which is preliminary data.</text>
</comment>
<proteinExistence type="predicted"/>
<sequence length="81" mass="9158">MARMDLMLMMVVATTVSVVICDNVTTQIDENEMGMEVYFDIVKGFLGDVVQRKNISESFLNLSTVFVDGKVDDESLTEWNE</sequence>
<keyword evidence="1" id="KW-0732">Signal</keyword>
<feature type="signal peptide" evidence="1">
    <location>
        <begin position="1"/>
        <end position="21"/>
    </location>
</feature>
<evidence type="ECO:0000313" key="3">
    <source>
        <dbReference type="Proteomes" id="UP000735302"/>
    </source>
</evidence>
<dbReference type="EMBL" id="BLXT01006765">
    <property type="protein sequence ID" value="GFO33244.1"/>
    <property type="molecule type" value="Genomic_DNA"/>
</dbReference>
<feature type="chain" id="PRO_5043539800" evidence="1">
    <location>
        <begin position="22"/>
        <end position="81"/>
    </location>
</feature>
<dbReference type="AlphaFoldDB" id="A0AAV4CK65"/>